<dbReference type="InterPro" id="IPR000408">
    <property type="entry name" value="Reg_chr_condens"/>
</dbReference>
<feature type="repeat" description="RCC1" evidence="1">
    <location>
        <begin position="261"/>
        <end position="314"/>
    </location>
</feature>
<dbReference type="STRING" id="58919.A0A316ZGU1"/>
<accession>A0A316ZGU1</accession>
<reference evidence="2 3" key="1">
    <citation type="journal article" date="2018" name="Mol. Biol. Evol.">
        <title>Broad Genomic Sampling Reveals a Smut Pathogenic Ancestry of the Fungal Clade Ustilaginomycotina.</title>
        <authorList>
            <person name="Kijpornyongpan T."/>
            <person name="Mondo S.J."/>
            <person name="Barry K."/>
            <person name="Sandor L."/>
            <person name="Lee J."/>
            <person name="Lipzen A."/>
            <person name="Pangilinan J."/>
            <person name="LaButti K."/>
            <person name="Hainaut M."/>
            <person name="Henrissat B."/>
            <person name="Grigoriev I.V."/>
            <person name="Spatafora J.W."/>
            <person name="Aime M.C."/>
        </authorList>
    </citation>
    <scope>NUCLEOTIDE SEQUENCE [LARGE SCALE GENOMIC DNA]</scope>
    <source>
        <strain evidence="2 3">MCA 4186</strain>
    </source>
</reference>
<evidence type="ECO:0000313" key="2">
    <source>
        <dbReference type="EMBL" id="PWN99535.1"/>
    </source>
</evidence>
<dbReference type="GeneID" id="37267162"/>
<dbReference type="Gene3D" id="2.130.10.30">
    <property type="entry name" value="Regulator of chromosome condensation 1/beta-lactamase-inhibitor protein II"/>
    <property type="match status" value="2"/>
</dbReference>
<dbReference type="PANTHER" id="PTHR45982:SF1">
    <property type="entry name" value="REGULATOR OF CHROMOSOME CONDENSATION"/>
    <property type="match status" value="1"/>
</dbReference>
<dbReference type="InterPro" id="IPR051553">
    <property type="entry name" value="Ran_GTPase-activating"/>
</dbReference>
<feature type="repeat" description="RCC1" evidence="1">
    <location>
        <begin position="314"/>
        <end position="371"/>
    </location>
</feature>
<keyword evidence="3" id="KW-1185">Reference proteome</keyword>
<feature type="repeat" description="RCC1" evidence="1">
    <location>
        <begin position="181"/>
        <end position="257"/>
    </location>
</feature>
<dbReference type="SUPFAM" id="SSF50985">
    <property type="entry name" value="RCC1/BLIP-II"/>
    <property type="match status" value="1"/>
</dbReference>
<dbReference type="PANTHER" id="PTHR45982">
    <property type="entry name" value="REGULATOR OF CHROMOSOME CONDENSATION"/>
    <property type="match status" value="1"/>
</dbReference>
<dbReference type="Proteomes" id="UP000245946">
    <property type="component" value="Unassembled WGS sequence"/>
</dbReference>
<dbReference type="PRINTS" id="PR00633">
    <property type="entry name" value="RCCNDNSATION"/>
</dbReference>
<dbReference type="EMBL" id="KZ819288">
    <property type="protein sequence ID" value="PWN99535.1"/>
    <property type="molecule type" value="Genomic_DNA"/>
</dbReference>
<proteinExistence type="predicted"/>
<organism evidence="2 3">
    <name type="scientific">Tilletiopsis washingtonensis</name>
    <dbReference type="NCBI Taxonomy" id="58919"/>
    <lineage>
        <taxon>Eukaryota</taxon>
        <taxon>Fungi</taxon>
        <taxon>Dikarya</taxon>
        <taxon>Basidiomycota</taxon>
        <taxon>Ustilaginomycotina</taxon>
        <taxon>Exobasidiomycetes</taxon>
        <taxon>Entylomatales</taxon>
        <taxon>Entylomatales incertae sedis</taxon>
        <taxon>Tilletiopsis</taxon>
    </lineage>
</organism>
<evidence type="ECO:0000313" key="3">
    <source>
        <dbReference type="Proteomes" id="UP000245946"/>
    </source>
</evidence>
<name>A0A316ZGU1_9BASI</name>
<protein>
    <submittedName>
        <fullName evidence="2">RCC1/BLIP-II</fullName>
    </submittedName>
</protein>
<feature type="repeat" description="RCC1" evidence="1">
    <location>
        <begin position="422"/>
        <end position="497"/>
    </location>
</feature>
<dbReference type="OrthoDB" id="5370059at2759"/>
<gene>
    <name evidence="2" type="ORF">FA09DRAFT_235272</name>
</gene>
<dbReference type="RefSeq" id="XP_025599814.1">
    <property type="nucleotide sequence ID" value="XM_025739616.1"/>
</dbReference>
<evidence type="ECO:0000256" key="1">
    <source>
        <dbReference type="PROSITE-ProRule" id="PRU00235"/>
    </source>
</evidence>
<sequence length="508" mass="53591">MARIPHAMLPRSSAPLRHAVAPARRTFATSRSARVQRLLWAGAVLDRTSAALAEVPRDWLLSLGAQSDVEQGISFTSLAASPSHALLAYRTLPSSSAPTHDSSAPALGEYAATRVPHARHRVVAVGRNTHGELGLGYTSHEATWGLVSPGFDGEGGVRAVHAGGSSSWIVTKTHAAELAPNSLFAFGNHTSGQLALGQHVTQSASGEPQLALVSAPRRASLQATDERLQHAGEEAAAPTRVLSLATGLDHSLALLDIDGRQEVRSTGVNTDGQLGRPDVRFSSPALLPLAPFWGGDTLRGVAAGGDTSVAWSAARIWGWGNSEYGQALSGELVDRIEAPREYTHAVDAALQGARVADVKCGGSWTLVLDDQGRVFSCGFGALGLGAERLSSATLQQIPALAHERIVTLGAGLEYCAALSASGRLYSWGLNSPSGRLGLGPPLPRPSFALASRFTPDAVELRTYEPLEAQGMRRAWSRVPQHAHIVCGRDALWVLVEDGQEEVGRWAAR</sequence>
<dbReference type="PROSITE" id="PS50012">
    <property type="entry name" value="RCC1_3"/>
    <property type="match status" value="4"/>
</dbReference>
<dbReference type="AlphaFoldDB" id="A0A316ZGU1"/>
<dbReference type="InterPro" id="IPR009091">
    <property type="entry name" value="RCC1/BLIP-II"/>
</dbReference>